<feature type="compositionally biased region" description="Basic and acidic residues" evidence="1">
    <location>
        <begin position="35"/>
        <end position="45"/>
    </location>
</feature>
<dbReference type="RefSeq" id="WP_013677748.1">
    <property type="nucleotide sequence ID" value="NC_015312.1"/>
</dbReference>
<reference evidence="3 4" key="1">
    <citation type="journal article" date="2011" name="J. Bacteriol.">
        <title>Genome sequence of the 1,4-dioxane-degrading Pseudonocardia dioxanivorans strain CB1190.</title>
        <authorList>
            <person name="Sales C.M."/>
            <person name="Mahendra S."/>
            <person name="Grostern A."/>
            <person name="Parales R.E."/>
            <person name="Goodwin L.A."/>
            <person name="Woyke T."/>
            <person name="Nolan M."/>
            <person name="Lapidus A."/>
            <person name="Chertkov O."/>
            <person name="Ovchinnikova G."/>
            <person name="Sczyrba A."/>
            <person name="Alvarez-Cohen L."/>
        </authorList>
    </citation>
    <scope>NUCLEOTIDE SEQUENCE [LARGE SCALE GENOMIC DNA]</scope>
    <source>
        <strain evidence="4">ATCC 55486 / DSM 44775 / JCM 13855 / CB1190</strain>
    </source>
</reference>
<keyword evidence="2" id="KW-1133">Transmembrane helix</keyword>
<evidence type="ECO:0000313" key="4">
    <source>
        <dbReference type="Proteomes" id="UP000007809"/>
    </source>
</evidence>
<evidence type="ECO:0000256" key="2">
    <source>
        <dbReference type="SAM" id="Phobius"/>
    </source>
</evidence>
<feature type="region of interest" description="Disordered" evidence="1">
    <location>
        <begin position="35"/>
        <end position="81"/>
    </location>
</feature>
<protein>
    <submittedName>
        <fullName evidence="3">Uncharacterized protein</fullName>
    </submittedName>
</protein>
<keyword evidence="2" id="KW-0812">Transmembrane</keyword>
<dbReference type="STRING" id="675635.Psed_5722"/>
<dbReference type="KEGG" id="pdx:Psed_5722"/>
<gene>
    <name evidence="3" type="ordered locus">Psed_5722</name>
</gene>
<dbReference type="AlphaFoldDB" id="F4D0Q0"/>
<organism evidence="3 4">
    <name type="scientific">Pseudonocardia dioxanivorans (strain ATCC 55486 / DSM 44775 / JCM 13855 / CB1190)</name>
    <dbReference type="NCBI Taxonomy" id="675635"/>
    <lineage>
        <taxon>Bacteria</taxon>
        <taxon>Bacillati</taxon>
        <taxon>Actinomycetota</taxon>
        <taxon>Actinomycetes</taxon>
        <taxon>Pseudonocardiales</taxon>
        <taxon>Pseudonocardiaceae</taxon>
        <taxon>Pseudonocardia</taxon>
    </lineage>
</organism>
<proteinExistence type="predicted"/>
<dbReference type="EMBL" id="CP002593">
    <property type="protein sequence ID" value="AEA27849.1"/>
    <property type="molecule type" value="Genomic_DNA"/>
</dbReference>
<evidence type="ECO:0000313" key="3">
    <source>
        <dbReference type="EMBL" id="AEA27849.1"/>
    </source>
</evidence>
<dbReference type="HOGENOM" id="CLU_2571310_0_0_11"/>
<accession>F4D0Q0</accession>
<sequence length="81" mass="8284">MGPVPVFGWVLIGMAAWVAVSVVVAVVVGRMVRARDAQVPRDAPRPARASGSLLGDPADDEPVGDAPADAQGGEAHRSDRG</sequence>
<dbReference type="Proteomes" id="UP000007809">
    <property type="component" value="Chromosome"/>
</dbReference>
<keyword evidence="4" id="KW-1185">Reference proteome</keyword>
<feature type="transmembrane region" description="Helical" evidence="2">
    <location>
        <begin position="6"/>
        <end position="28"/>
    </location>
</feature>
<evidence type="ECO:0000256" key="1">
    <source>
        <dbReference type="SAM" id="MobiDB-lite"/>
    </source>
</evidence>
<keyword evidence="2" id="KW-0472">Membrane</keyword>
<name>F4D0Q0_PSEUX</name>